<gene>
    <name evidence="1" type="ORF">BECKUNK1418G_GA0071005_11169</name>
    <name evidence="2" type="ORF">BECKUNK1418H_GA0071006_11297</name>
</gene>
<dbReference type="AlphaFoldDB" id="A0A451B325"/>
<evidence type="ECO:0000313" key="1">
    <source>
        <dbReference type="EMBL" id="VFK66923.1"/>
    </source>
</evidence>
<accession>A0A451B325</accession>
<evidence type="ECO:0000313" key="2">
    <source>
        <dbReference type="EMBL" id="VFK72667.1"/>
    </source>
</evidence>
<reference evidence="2" key="1">
    <citation type="submission" date="2019-02" db="EMBL/GenBank/DDBJ databases">
        <authorList>
            <person name="Gruber-Vodicka R. H."/>
            <person name="Seah K. B. B."/>
        </authorList>
    </citation>
    <scope>NUCLEOTIDE SEQUENCE</scope>
    <source>
        <strain evidence="2">BECK_BY19</strain>
        <strain evidence="1">BECK_BY8</strain>
    </source>
</reference>
<organism evidence="2">
    <name type="scientific">Candidatus Kentrum sp. UNK</name>
    <dbReference type="NCBI Taxonomy" id="2126344"/>
    <lineage>
        <taxon>Bacteria</taxon>
        <taxon>Pseudomonadati</taxon>
        <taxon>Pseudomonadota</taxon>
        <taxon>Gammaproteobacteria</taxon>
        <taxon>Candidatus Kentrum</taxon>
    </lineage>
</organism>
<proteinExistence type="predicted"/>
<dbReference type="EMBL" id="CAADGD010000129">
    <property type="protein sequence ID" value="VFK72667.1"/>
    <property type="molecule type" value="Genomic_DNA"/>
</dbReference>
<dbReference type="EMBL" id="CAADFZ010000116">
    <property type="protein sequence ID" value="VFK66923.1"/>
    <property type="molecule type" value="Genomic_DNA"/>
</dbReference>
<sequence>MGHESLENRIIMGGVENCATTAVHAVLRPIQARSVAGRDDAVLGNG</sequence>
<protein>
    <submittedName>
        <fullName evidence="2">Uncharacterized protein</fullName>
    </submittedName>
</protein>
<name>A0A451B325_9GAMM</name>